<dbReference type="GO" id="GO:0004814">
    <property type="term" value="F:arginine-tRNA ligase activity"/>
    <property type="evidence" value="ECO:0007669"/>
    <property type="project" value="UniProtKB-UniRule"/>
</dbReference>
<evidence type="ECO:0000256" key="2">
    <source>
        <dbReference type="ARBA" id="ARBA00022490"/>
    </source>
</evidence>
<keyword evidence="6 9" id="KW-0648">Protein biosynthesis</keyword>
<dbReference type="InterPro" id="IPR008909">
    <property type="entry name" value="DALR_anticod-bd"/>
</dbReference>
<comment type="similarity">
    <text evidence="1 9 10">Belongs to the class-I aminoacyl-tRNA synthetase family.</text>
</comment>
<dbReference type="Pfam" id="PF03485">
    <property type="entry name" value="Arg_tRNA_synt_N"/>
    <property type="match status" value="1"/>
</dbReference>
<dbReference type="SMART" id="SM00836">
    <property type="entry name" value="DALR_1"/>
    <property type="match status" value="1"/>
</dbReference>
<dbReference type="AlphaFoldDB" id="A0A520MXK4"/>
<evidence type="ECO:0000256" key="8">
    <source>
        <dbReference type="ARBA" id="ARBA00049339"/>
    </source>
</evidence>
<evidence type="ECO:0000256" key="9">
    <source>
        <dbReference type="HAMAP-Rule" id="MF_00123"/>
    </source>
</evidence>
<dbReference type="Pfam" id="PF05746">
    <property type="entry name" value="DALR_1"/>
    <property type="match status" value="1"/>
</dbReference>
<evidence type="ECO:0000256" key="10">
    <source>
        <dbReference type="RuleBase" id="RU363038"/>
    </source>
</evidence>
<dbReference type="NCBIfam" id="TIGR00456">
    <property type="entry name" value="argS"/>
    <property type="match status" value="1"/>
</dbReference>
<dbReference type="InterPro" id="IPR001412">
    <property type="entry name" value="aa-tRNA-synth_I_CS"/>
</dbReference>
<dbReference type="PROSITE" id="PS00178">
    <property type="entry name" value="AA_TRNA_LIGASE_I"/>
    <property type="match status" value="1"/>
</dbReference>
<dbReference type="GO" id="GO:0005737">
    <property type="term" value="C:cytoplasm"/>
    <property type="evidence" value="ECO:0007669"/>
    <property type="project" value="UniProtKB-SubCell"/>
</dbReference>
<dbReference type="CDD" id="cd00671">
    <property type="entry name" value="ArgRS_core"/>
    <property type="match status" value="1"/>
</dbReference>
<dbReference type="Gene3D" id="1.10.730.10">
    <property type="entry name" value="Isoleucyl-tRNA Synthetase, Domain 1"/>
    <property type="match status" value="1"/>
</dbReference>
<reference evidence="13 14" key="1">
    <citation type="submission" date="2019-02" db="EMBL/GenBank/DDBJ databases">
        <title>Prokaryotic population dynamics and viral predation in marine succession experiment using metagenomics: the confinement effect.</title>
        <authorList>
            <person name="Haro-Moreno J.M."/>
            <person name="Rodriguez-Valera F."/>
            <person name="Lopez-Perez M."/>
        </authorList>
    </citation>
    <scope>NUCLEOTIDE SEQUENCE [LARGE SCALE GENOMIC DNA]</scope>
    <source>
        <strain evidence="13">MED-G159</strain>
    </source>
</reference>
<dbReference type="Gene3D" id="3.30.1360.70">
    <property type="entry name" value="Arginyl tRNA synthetase N-terminal domain"/>
    <property type="match status" value="1"/>
</dbReference>
<dbReference type="InterPro" id="IPR005148">
    <property type="entry name" value="Arg-tRNA-synth_N"/>
</dbReference>
<dbReference type="PRINTS" id="PR01038">
    <property type="entry name" value="TRNASYNTHARG"/>
</dbReference>
<dbReference type="PANTHER" id="PTHR11956:SF5">
    <property type="entry name" value="ARGININE--TRNA LIGASE, CYTOPLASMIC"/>
    <property type="match status" value="1"/>
</dbReference>
<proteinExistence type="inferred from homology"/>
<evidence type="ECO:0000256" key="3">
    <source>
        <dbReference type="ARBA" id="ARBA00022598"/>
    </source>
</evidence>
<dbReference type="InterPro" id="IPR014729">
    <property type="entry name" value="Rossmann-like_a/b/a_fold"/>
</dbReference>
<dbReference type="SUPFAM" id="SSF55190">
    <property type="entry name" value="Arginyl-tRNA synthetase (ArgRS), N-terminal 'additional' domain"/>
    <property type="match status" value="1"/>
</dbReference>
<dbReference type="HAMAP" id="MF_00123">
    <property type="entry name" value="Arg_tRNA_synth"/>
    <property type="match status" value="1"/>
</dbReference>
<evidence type="ECO:0000256" key="6">
    <source>
        <dbReference type="ARBA" id="ARBA00022917"/>
    </source>
</evidence>
<name>A0A520MXK4_9GAMM</name>
<keyword evidence="7 9" id="KW-0030">Aminoacyl-tRNA synthetase</keyword>
<dbReference type="SMART" id="SM01016">
    <property type="entry name" value="Arg_tRNA_synt_N"/>
    <property type="match status" value="1"/>
</dbReference>
<keyword evidence="2 9" id="KW-0963">Cytoplasm</keyword>
<gene>
    <name evidence="9" type="primary">argS</name>
    <name evidence="13" type="ORF">EVA92_04165</name>
</gene>
<dbReference type="Proteomes" id="UP000315825">
    <property type="component" value="Unassembled WGS sequence"/>
</dbReference>
<evidence type="ECO:0000256" key="5">
    <source>
        <dbReference type="ARBA" id="ARBA00022840"/>
    </source>
</evidence>
<keyword evidence="5 9" id="KW-0067">ATP-binding</keyword>
<evidence type="ECO:0000256" key="7">
    <source>
        <dbReference type="ARBA" id="ARBA00023146"/>
    </source>
</evidence>
<protein>
    <recommendedName>
        <fullName evidence="9">Arginine--tRNA ligase</fullName>
        <ecNumber evidence="9">6.1.1.19</ecNumber>
    </recommendedName>
    <alternativeName>
        <fullName evidence="9">Arginyl-tRNA synthetase</fullName>
        <shortName evidence="9">ArgRS</shortName>
    </alternativeName>
</protein>
<evidence type="ECO:0000256" key="1">
    <source>
        <dbReference type="ARBA" id="ARBA00005594"/>
    </source>
</evidence>
<keyword evidence="4 9" id="KW-0547">Nucleotide-binding</keyword>
<dbReference type="Gene3D" id="3.40.50.620">
    <property type="entry name" value="HUPs"/>
    <property type="match status" value="1"/>
</dbReference>
<dbReference type="InterPro" id="IPR009080">
    <property type="entry name" value="tRNAsynth_Ia_anticodon-bd"/>
</dbReference>
<dbReference type="GO" id="GO:0006420">
    <property type="term" value="P:arginyl-tRNA aminoacylation"/>
    <property type="evidence" value="ECO:0007669"/>
    <property type="project" value="UniProtKB-UniRule"/>
</dbReference>
<dbReference type="PANTHER" id="PTHR11956">
    <property type="entry name" value="ARGINYL-TRNA SYNTHETASE"/>
    <property type="match status" value="1"/>
</dbReference>
<keyword evidence="3 9" id="KW-0436">Ligase</keyword>
<dbReference type="EMBL" id="SHBE01000008">
    <property type="protein sequence ID" value="RZO25916.1"/>
    <property type="molecule type" value="Genomic_DNA"/>
</dbReference>
<dbReference type="InterPro" id="IPR035684">
    <property type="entry name" value="ArgRS_core"/>
</dbReference>
<comment type="subunit">
    <text evidence="9">Monomer.</text>
</comment>
<evidence type="ECO:0000256" key="4">
    <source>
        <dbReference type="ARBA" id="ARBA00022741"/>
    </source>
</evidence>
<dbReference type="GO" id="GO:0005524">
    <property type="term" value="F:ATP binding"/>
    <property type="evidence" value="ECO:0007669"/>
    <property type="project" value="UniProtKB-UniRule"/>
</dbReference>
<comment type="caution">
    <text evidence="13">The sequence shown here is derived from an EMBL/GenBank/DDBJ whole genome shotgun (WGS) entry which is preliminary data.</text>
</comment>
<dbReference type="InterPro" id="IPR036695">
    <property type="entry name" value="Arg-tRNA-synth_N_sf"/>
</dbReference>
<dbReference type="InterPro" id="IPR001278">
    <property type="entry name" value="Arg-tRNA-ligase"/>
</dbReference>
<sequence>MKIFNLLNTSLFESIDAAFSFERGEFDELDLGFFPSSVQEHGDYSSSAPLKLSKRLKSSPREIAEEIVKRIKSKLIKSISIDGPGFINIYVTDDAKVDEIKNAVQKEDDWAFKKRRGSKALVEFVSSNPTGPLHVGHGRGAVLGVAISNLLESQGFDVDKEYYVNDAGRQISILALSVLLETFKNNLDKEGLYRGDYIKGLAKKFQKTNLLKKTLKPDVSLSSDTDKRLDQLIEFFQLEEPEVWKNIQDFSVKEMVRIIKSDLLEMGINHDKWFYESSVGKFDDANSLLFQSVNEIKGKNLTYDLDGAIWFKSTSFGDDKDRVLVRENGQPTYYLTDIGYHKNKIDRGYQHYINIFGADHHGYVKRITSAFNTLKNEDQSLEVILYQLVSLFESGKKRQMSTRKGDYYSLDQLRNEIGPDVIKFFFLEKKSDHTIDFDITKAKEESKTNPYFYTQYAHVRCCSILDKKVPDLTREFDIKEITKNFDLLNKIINYPKLLENFTFERSPHSLVHFLKELAANFHSFYETNPVLVKDLKVANSRLLITKATQVVLKNGLEILSVKPLSKM</sequence>
<comment type="subcellular location">
    <subcellularLocation>
        <location evidence="9">Cytoplasm</location>
    </subcellularLocation>
</comment>
<dbReference type="Pfam" id="PF00750">
    <property type="entry name" value="tRNA-synt_1d"/>
    <property type="match status" value="1"/>
</dbReference>
<accession>A0A520MXK4</accession>
<feature type="domain" description="DALR anticodon binding" evidence="11">
    <location>
        <begin position="454"/>
        <end position="567"/>
    </location>
</feature>
<evidence type="ECO:0000259" key="11">
    <source>
        <dbReference type="SMART" id="SM00836"/>
    </source>
</evidence>
<evidence type="ECO:0000259" key="12">
    <source>
        <dbReference type="SMART" id="SM01016"/>
    </source>
</evidence>
<dbReference type="EC" id="6.1.1.19" evidence="9"/>
<feature type="domain" description="Arginyl tRNA synthetase N-terminal" evidence="12">
    <location>
        <begin position="5"/>
        <end position="91"/>
    </location>
</feature>
<organism evidence="13 14">
    <name type="scientific">SAR86 cluster bacterium</name>
    <dbReference type="NCBI Taxonomy" id="2030880"/>
    <lineage>
        <taxon>Bacteria</taxon>
        <taxon>Pseudomonadati</taxon>
        <taxon>Pseudomonadota</taxon>
        <taxon>Gammaproteobacteria</taxon>
        <taxon>SAR86 cluster</taxon>
    </lineage>
</organism>
<dbReference type="SUPFAM" id="SSF52374">
    <property type="entry name" value="Nucleotidylyl transferase"/>
    <property type="match status" value="1"/>
</dbReference>
<evidence type="ECO:0000313" key="14">
    <source>
        <dbReference type="Proteomes" id="UP000315825"/>
    </source>
</evidence>
<comment type="caution">
    <text evidence="9">Lacks conserved residue(s) required for the propagation of feature annotation.</text>
</comment>
<evidence type="ECO:0000313" key="13">
    <source>
        <dbReference type="EMBL" id="RZO25916.1"/>
    </source>
</evidence>
<comment type="catalytic activity">
    <reaction evidence="8 9">
        <text>tRNA(Arg) + L-arginine + ATP = L-arginyl-tRNA(Arg) + AMP + diphosphate</text>
        <dbReference type="Rhea" id="RHEA:20301"/>
        <dbReference type="Rhea" id="RHEA-COMP:9658"/>
        <dbReference type="Rhea" id="RHEA-COMP:9673"/>
        <dbReference type="ChEBI" id="CHEBI:30616"/>
        <dbReference type="ChEBI" id="CHEBI:32682"/>
        <dbReference type="ChEBI" id="CHEBI:33019"/>
        <dbReference type="ChEBI" id="CHEBI:78442"/>
        <dbReference type="ChEBI" id="CHEBI:78513"/>
        <dbReference type="ChEBI" id="CHEBI:456215"/>
        <dbReference type="EC" id="6.1.1.19"/>
    </reaction>
</comment>
<dbReference type="SUPFAM" id="SSF47323">
    <property type="entry name" value="Anticodon-binding domain of a subclass of class I aminoacyl-tRNA synthetases"/>
    <property type="match status" value="1"/>
</dbReference>